<protein>
    <submittedName>
        <fullName evidence="6">TetR/AcrR family transcriptional regulator</fullName>
    </submittedName>
</protein>
<dbReference type="InterPro" id="IPR050109">
    <property type="entry name" value="HTH-type_TetR-like_transc_reg"/>
</dbReference>
<dbReference type="Gene3D" id="1.10.357.10">
    <property type="entry name" value="Tetracycline Repressor, domain 2"/>
    <property type="match status" value="1"/>
</dbReference>
<dbReference type="PANTHER" id="PTHR30055">
    <property type="entry name" value="HTH-TYPE TRANSCRIPTIONAL REGULATOR RUTR"/>
    <property type="match status" value="1"/>
</dbReference>
<organism evidence="6 7">
    <name type="scientific">Kribbella capetownensis</name>
    <dbReference type="NCBI Taxonomy" id="1572659"/>
    <lineage>
        <taxon>Bacteria</taxon>
        <taxon>Bacillati</taxon>
        <taxon>Actinomycetota</taxon>
        <taxon>Actinomycetes</taxon>
        <taxon>Propionibacteriales</taxon>
        <taxon>Kribbellaceae</taxon>
        <taxon>Kribbella</taxon>
    </lineage>
</organism>
<reference evidence="6 7" key="1">
    <citation type="submission" date="2019-02" db="EMBL/GenBank/DDBJ databases">
        <title>Kribbella capetownensis sp. nov. and Kribbella speibonae sp. nov., isolated from soil.</title>
        <authorList>
            <person name="Curtis S.M."/>
            <person name="Norton I."/>
            <person name="Everest G.J."/>
            <person name="Meyers P.R."/>
        </authorList>
    </citation>
    <scope>NUCLEOTIDE SEQUENCE [LARGE SCALE GENOMIC DNA]</scope>
    <source>
        <strain evidence="6 7">YM53</strain>
    </source>
</reference>
<evidence type="ECO:0000256" key="2">
    <source>
        <dbReference type="ARBA" id="ARBA00023125"/>
    </source>
</evidence>
<dbReference type="InterPro" id="IPR049445">
    <property type="entry name" value="TetR_SbtR-like_C"/>
</dbReference>
<dbReference type="InterPro" id="IPR036271">
    <property type="entry name" value="Tet_transcr_reg_TetR-rel_C_sf"/>
</dbReference>
<proteinExistence type="predicted"/>
<accession>A0A4R0K4F3</accession>
<dbReference type="PANTHER" id="PTHR30055:SF234">
    <property type="entry name" value="HTH-TYPE TRANSCRIPTIONAL REGULATOR BETI"/>
    <property type="match status" value="1"/>
</dbReference>
<keyword evidence="2 4" id="KW-0238">DNA-binding</keyword>
<dbReference type="InterPro" id="IPR009057">
    <property type="entry name" value="Homeodomain-like_sf"/>
</dbReference>
<dbReference type="SUPFAM" id="SSF48498">
    <property type="entry name" value="Tetracyclin repressor-like, C-terminal domain"/>
    <property type="match status" value="1"/>
</dbReference>
<evidence type="ECO:0000313" key="7">
    <source>
        <dbReference type="Proteomes" id="UP000293342"/>
    </source>
</evidence>
<evidence type="ECO:0000313" key="6">
    <source>
        <dbReference type="EMBL" id="TCC54190.1"/>
    </source>
</evidence>
<comment type="caution">
    <text evidence="6">The sequence shown here is derived from an EMBL/GenBank/DDBJ whole genome shotgun (WGS) entry which is preliminary data.</text>
</comment>
<dbReference type="GO" id="GO:0003700">
    <property type="term" value="F:DNA-binding transcription factor activity"/>
    <property type="evidence" value="ECO:0007669"/>
    <property type="project" value="TreeGrafter"/>
</dbReference>
<keyword evidence="7" id="KW-1185">Reference proteome</keyword>
<dbReference type="GO" id="GO:0000976">
    <property type="term" value="F:transcription cis-regulatory region binding"/>
    <property type="evidence" value="ECO:0007669"/>
    <property type="project" value="TreeGrafter"/>
</dbReference>
<keyword evidence="3" id="KW-0804">Transcription</keyword>
<evidence type="ECO:0000256" key="1">
    <source>
        <dbReference type="ARBA" id="ARBA00023015"/>
    </source>
</evidence>
<dbReference type="Pfam" id="PF21597">
    <property type="entry name" value="TetR_C_43"/>
    <property type="match status" value="1"/>
</dbReference>
<name>A0A4R0K4F3_9ACTN</name>
<evidence type="ECO:0000259" key="5">
    <source>
        <dbReference type="PROSITE" id="PS50977"/>
    </source>
</evidence>
<keyword evidence="1" id="KW-0805">Transcription regulation</keyword>
<dbReference type="Proteomes" id="UP000293342">
    <property type="component" value="Unassembled WGS sequence"/>
</dbReference>
<dbReference type="EMBL" id="SJKD01000001">
    <property type="protein sequence ID" value="TCC54190.1"/>
    <property type="molecule type" value="Genomic_DNA"/>
</dbReference>
<dbReference type="Pfam" id="PF00440">
    <property type="entry name" value="TetR_N"/>
    <property type="match status" value="1"/>
</dbReference>
<evidence type="ECO:0000256" key="4">
    <source>
        <dbReference type="PROSITE-ProRule" id="PRU00335"/>
    </source>
</evidence>
<feature type="DNA-binding region" description="H-T-H motif" evidence="4">
    <location>
        <begin position="15"/>
        <end position="34"/>
    </location>
</feature>
<dbReference type="InterPro" id="IPR001647">
    <property type="entry name" value="HTH_TetR"/>
</dbReference>
<dbReference type="OrthoDB" id="3382616at2"/>
<sequence>MIAADEVFGRSPNASTDDVAKLAGVGIATVFRHFPTKVDLLEAVLALRLERLRDRALELAASDDPGPAFFGFFSQVVAESATKLAIGEALIAAGSGVGTGVQEAGAGMREAFDKLLAQAQSSGAVRADAQFAEVYALLIGASRGATAVGLTPEVRDRMLVLVYDGLKPRS</sequence>
<evidence type="ECO:0000256" key="3">
    <source>
        <dbReference type="ARBA" id="ARBA00023163"/>
    </source>
</evidence>
<dbReference type="PROSITE" id="PS50977">
    <property type="entry name" value="HTH_TETR_2"/>
    <property type="match status" value="1"/>
</dbReference>
<dbReference type="AlphaFoldDB" id="A0A4R0K4F3"/>
<feature type="domain" description="HTH tetR-type" evidence="5">
    <location>
        <begin position="1"/>
        <end position="52"/>
    </location>
</feature>
<gene>
    <name evidence="6" type="ORF">E0H75_10080</name>
</gene>
<dbReference type="SUPFAM" id="SSF46689">
    <property type="entry name" value="Homeodomain-like"/>
    <property type="match status" value="1"/>
</dbReference>